<feature type="chain" id="PRO_5040473527" description="Secreted protein" evidence="1">
    <location>
        <begin position="20"/>
        <end position="125"/>
    </location>
</feature>
<evidence type="ECO:0000256" key="1">
    <source>
        <dbReference type="SAM" id="SignalP"/>
    </source>
</evidence>
<proteinExistence type="predicted"/>
<accession>A0A9P8ULP7</accession>
<keyword evidence="3" id="KW-1185">Reference proteome</keyword>
<evidence type="ECO:0008006" key="4">
    <source>
        <dbReference type="Google" id="ProtNLM"/>
    </source>
</evidence>
<protein>
    <recommendedName>
        <fullName evidence="4">Secreted protein</fullName>
    </recommendedName>
</protein>
<dbReference type="AlphaFoldDB" id="A0A9P8ULP7"/>
<gene>
    <name evidence="2" type="ORF">BKA67DRAFT_564904</name>
</gene>
<organism evidence="2 3">
    <name type="scientific">Truncatella angustata</name>
    <dbReference type="NCBI Taxonomy" id="152316"/>
    <lineage>
        <taxon>Eukaryota</taxon>
        <taxon>Fungi</taxon>
        <taxon>Dikarya</taxon>
        <taxon>Ascomycota</taxon>
        <taxon>Pezizomycotina</taxon>
        <taxon>Sordariomycetes</taxon>
        <taxon>Xylariomycetidae</taxon>
        <taxon>Amphisphaeriales</taxon>
        <taxon>Sporocadaceae</taxon>
        <taxon>Truncatella</taxon>
    </lineage>
</organism>
<dbReference type="Proteomes" id="UP000758603">
    <property type="component" value="Unassembled WGS sequence"/>
</dbReference>
<evidence type="ECO:0000313" key="3">
    <source>
        <dbReference type="Proteomes" id="UP000758603"/>
    </source>
</evidence>
<keyword evidence="1" id="KW-0732">Signal</keyword>
<reference evidence="2" key="1">
    <citation type="journal article" date="2021" name="Nat. Commun.">
        <title>Genetic determinants of endophytism in the Arabidopsis root mycobiome.</title>
        <authorList>
            <person name="Mesny F."/>
            <person name="Miyauchi S."/>
            <person name="Thiergart T."/>
            <person name="Pickel B."/>
            <person name="Atanasova L."/>
            <person name="Karlsson M."/>
            <person name="Huettel B."/>
            <person name="Barry K.W."/>
            <person name="Haridas S."/>
            <person name="Chen C."/>
            <person name="Bauer D."/>
            <person name="Andreopoulos W."/>
            <person name="Pangilinan J."/>
            <person name="LaButti K."/>
            <person name="Riley R."/>
            <person name="Lipzen A."/>
            <person name="Clum A."/>
            <person name="Drula E."/>
            <person name="Henrissat B."/>
            <person name="Kohler A."/>
            <person name="Grigoriev I.V."/>
            <person name="Martin F.M."/>
            <person name="Hacquard S."/>
        </authorList>
    </citation>
    <scope>NUCLEOTIDE SEQUENCE</scope>
    <source>
        <strain evidence="2">MPI-SDFR-AT-0073</strain>
    </source>
</reference>
<sequence>MALEFLCLGFFVGIPFCNADTGKSAGSLNTSSMCFWLRPVGKGAARASGSGWSIWRRRRRRRRRRGRGLLGRCRGRGLKLRRRLGAGQRAVLNLRRSWWTCCRRALCILCILCTMMCASLFCCLY</sequence>
<evidence type="ECO:0000313" key="2">
    <source>
        <dbReference type="EMBL" id="KAH6654376.1"/>
    </source>
</evidence>
<dbReference type="RefSeq" id="XP_045958646.1">
    <property type="nucleotide sequence ID" value="XM_046102781.1"/>
</dbReference>
<feature type="signal peptide" evidence="1">
    <location>
        <begin position="1"/>
        <end position="19"/>
    </location>
</feature>
<dbReference type="EMBL" id="JAGPXC010000004">
    <property type="protein sequence ID" value="KAH6654376.1"/>
    <property type="molecule type" value="Genomic_DNA"/>
</dbReference>
<dbReference type="GeneID" id="70131673"/>
<name>A0A9P8ULP7_9PEZI</name>
<comment type="caution">
    <text evidence="2">The sequence shown here is derived from an EMBL/GenBank/DDBJ whole genome shotgun (WGS) entry which is preliminary data.</text>
</comment>